<gene>
    <name evidence="3" type="ORF">CAP51_10180</name>
</gene>
<sequence>MKHFSTKTHHLKRKDYDLSDVQEAIAPFEDTLLAQLPSKEEIIARARQRRLKKHIGSSALLLCMALSGYIYWLNPVYQTQYLSTELGQNQRVDLADGSRIQLNTSTQIIVNYRLRSKEIRLQQGEATFTVKHYPWQFLRPLERRFVVTSGNMQVEDIGTVFNVQQYSPQHSKVTVLQGHVRVSLLDRPDLPALDLYAPQSAEQIHQQLTYRLDTDIEVETAWHSGNIQFKALPLSQAITEFQRYQPLNVKFNDYASQNIRISGRFKVDNADQFMQLLPQITTVQTYKDQTGQWIVKAK</sequence>
<dbReference type="AlphaFoldDB" id="A0A1Z9YXW5"/>
<keyword evidence="1" id="KW-1133">Transmembrane helix</keyword>
<dbReference type="Pfam" id="PF04773">
    <property type="entry name" value="FecR"/>
    <property type="match status" value="1"/>
</dbReference>
<keyword evidence="4" id="KW-1185">Reference proteome</keyword>
<name>A0A1Z9YXW5_9GAMM</name>
<dbReference type="PIRSF" id="PIRSF018266">
    <property type="entry name" value="FecR"/>
    <property type="match status" value="1"/>
</dbReference>
<dbReference type="OrthoDB" id="9771237at2"/>
<dbReference type="InterPro" id="IPR006860">
    <property type="entry name" value="FecR"/>
</dbReference>
<dbReference type="RefSeq" id="WP_087620647.1">
    <property type="nucleotide sequence ID" value="NZ_NEXX01000003.1"/>
</dbReference>
<dbReference type="PANTHER" id="PTHR30273">
    <property type="entry name" value="PERIPLASMIC SIGNAL SENSOR AND SIGMA FACTOR ACTIVATOR FECR-RELATED"/>
    <property type="match status" value="1"/>
</dbReference>
<dbReference type="InterPro" id="IPR012373">
    <property type="entry name" value="Ferrdict_sens_TM"/>
</dbReference>
<keyword evidence="1" id="KW-0812">Transmembrane</keyword>
<organism evidence="3 4">
    <name type="scientific">Acinetobacter populi</name>
    <dbReference type="NCBI Taxonomy" id="1582270"/>
    <lineage>
        <taxon>Bacteria</taxon>
        <taxon>Pseudomonadati</taxon>
        <taxon>Pseudomonadota</taxon>
        <taxon>Gammaproteobacteria</taxon>
        <taxon>Moraxellales</taxon>
        <taxon>Moraxellaceae</taxon>
        <taxon>Acinetobacter</taxon>
    </lineage>
</organism>
<dbReference type="Gene3D" id="2.60.120.1440">
    <property type="match status" value="1"/>
</dbReference>
<protein>
    <recommendedName>
        <fullName evidence="2">FecR protein domain-containing protein</fullName>
    </recommendedName>
</protein>
<evidence type="ECO:0000259" key="2">
    <source>
        <dbReference type="Pfam" id="PF04773"/>
    </source>
</evidence>
<dbReference type="Gene3D" id="3.55.50.30">
    <property type="match status" value="1"/>
</dbReference>
<feature type="transmembrane region" description="Helical" evidence="1">
    <location>
        <begin position="55"/>
        <end position="73"/>
    </location>
</feature>
<feature type="domain" description="FecR protein" evidence="2">
    <location>
        <begin position="82"/>
        <end position="181"/>
    </location>
</feature>
<reference evidence="3 4" key="1">
    <citation type="submission" date="2017-05" db="EMBL/GenBank/DDBJ databases">
        <title>Acinetobacter populi ANC 5415 (= PBJ7), whole genome shotgun sequencing project.</title>
        <authorList>
            <person name="Nemec A."/>
            <person name="Radolfova-Krizova L."/>
        </authorList>
    </citation>
    <scope>NUCLEOTIDE SEQUENCE [LARGE SCALE GENOMIC DNA]</scope>
    <source>
        <strain evidence="3 4">PBJ7</strain>
    </source>
</reference>
<dbReference type="Proteomes" id="UP000196536">
    <property type="component" value="Unassembled WGS sequence"/>
</dbReference>
<dbReference type="EMBL" id="NEXX01000003">
    <property type="protein sequence ID" value="OUY07048.1"/>
    <property type="molecule type" value="Genomic_DNA"/>
</dbReference>
<keyword evidence="1" id="KW-0472">Membrane</keyword>
<dbReference type="PANTHER" id="PTHR30273:SF2">
    <property type="entry name" value="PROTEIN FECR"/>
    <property type="match status" value="1"/>
</dbReference>
<proteinExistence type="predicted"/>
<accession>A0A1Z9YXW5</accession>
<evidence type="ECO:0000313" key="4">
    <source>
        <dbReference type="Proteomes" id="UP000196536"/>
    </source>
</evidence>
<comment type="caution">
    <text evidence="3">The sequence shown here is derived from an EMBL/GenBank/DDBJ whole genome shotgun (WGS) entry which is preliminary data.</text>
</comment>
<evidence type="ECO:0000313" key="3">
    <source>
        <dbReference type="EMBL" id="OUY07048.1"/>
    </source>
</evidence>
<evidence type="ECO:0000256" key="1">
    <source>
        <dbReference type="SAM" id="Phobius"/>
    </source>
</evidence>
<dbReference type="GO" id="GO:0016989">
    <property type="term" value="F:sigma factor antagonist activity"/>
    <property type="evidence" value="ECO:0007669"/>
    <property type="project" value="TreeGrafter"/>
</dbReference>